<dbReference type="SUPFAM" id="SSF51126">
    <property type="entry name" value="Pectin lyase-like"/>
    <property type="match status" value="1"/>
</dbReference>
<proteinExistence type="predicted"/>
<dbReference type="InterPro" id="IPR006626">
    <property type="entry name" value="PbH1"/>
</dbReference>
<name>A0A517M6J3_9BACT</name>
<gene>
    <name evidence="2" type="ORF">EC9_46830</name>
</gene>
<sequence>MRLLHVLRRLSQANAWARQLMRAQSPRAARPPLPVRLRRAAPLTVGRLEKRIVLDASGVLSAMGELVITSDAAAANETVTIDTNTDGELQITELGSPLEIVDELGAPVASLAGVTSIDVSLGEGQDLLVVDFSAAPLPSSIPNISYHGGAASDPSGAPLDRLSVIGSGTQSAIYALDTLLPADGSLQVGDPSLASTTIAFDGLQPIEITGMASTLLQTNDASGGSSTIEISGEFDLVGGGSDADLNVHDGAVLSGTGTVQAGDLTANVNLQSGSTLSPGNSPGIMAVADLNFADNTTFDVEIDDHDSADPLITPTGGVAGIDYDQMQVQGSVTIGTGVVLDLEDLGSTEANPRDVYTIIDNDGSDAIVGRFVDTSNVVLENGDTVTAAGGLRYRIDYNGGDGNDVVLTGIPASRSEVFVSNSFTQTPGTLIADVDFNTDGNQPGLYGIDAFGTLAEAIANVDSGGTVYVDAGTFAHSGTLLIDRSVTIEGQGMNQTEIRKAVAPVGIDDEAIRLTADNVTLRGMQLGWVDFLSNDGQGNVVVTHADQTTIDRVQFGETLGGDPSNDEGYRSAIVFENADDLVVSDSNFAGRWASAAIRDGSGGSGERLLITGNQFSEDHLHGEGPISIGSSPGAPGATVSGTIAFNYFANGIDPTDTPSAGDQYITVAIADRVVGTDGLTIHNNTFHWHDASLPAESVGVSIDPAIPGADRISIQDNIFDGFASGDAAAVQSSGVITPVNAVVTNNVFFGNDIDSNQPLDASNRTGADADPFFDGEQVGFAGSTLPDFFALRYGSAAAYQSISFQADIATATPHIGANQGDPTPVGTEDIVIAGTDLNDLLVVTFDGGGSGTFVLTTGVGTASETTLGPVVFSDITSLTFDSYGGDDVMKIVQPDGGSIDVGGGIFFNAGSQTLDGDALILESGLAQTTIDSVHYFFADEGIAGHVGSIAITDASHNGGLGGTTTIHYDGLEPIYDSLNVDDRSFTFNSTAAIETITLSSPGDSADPMLPPLDNKIGSEFGGVPLSEVVHFNNPNVSLTINGGDGDQTINIDSLDADYHAALSINGDDGVADVVNFNSSLGALLLGSGSVTGTLTVTAETIAIHDGVSIDTSGGDTDGDVTFDAIAGITMHDTSTLAAGTADVRMSAQGDIGISRIVSAETVAITTTDGRIVDNRSSDESANITATSAALRSATGIGSGTAADDADLDLDVSNLAAVTNAGDIHLQNAKELSVTTVDGLSGIAIIDPLNNNALGIITIRTAGAFQVAVGNGILNSDGGDITLAAEGNTVDSDLSIAAAVTASGGSGNIHLLAGDSIAVAAVAVTATQAGAILLSSGTDFNNGSPRIGSAAGQIALTSAARVQSDAGHISLLSADSIGLGSDVQVQTSGSGTIDLYSTGGAIAMDTTAILQSTDGDIRVSAHDDFTIGDIVASAATVSLTSATGSILDADANDSDLDVVAQRLRFDAAVGFGELGASSNAIETSVDVVSGRSASGGIHLVESDGVTVGDVDATVYRVSATTVPTAIVDGSQSDLVTIGGNGSVVLRSLAGDITLTDGTATADGNAVVAHGSGNVLIAAEGIDADTVVDADIRSTSGNLSLIAAGDLKLNADVDVQTGTDGTIDVEASAGLLTMDATATLQSVAGDIRGVANNDLTIGDIFATNANVSLTARTGSILDADGDDIDVTAQGLRLNAAEGIGTLGASSNAIETSIGVVTARAAVGGINLLESDAVTVGDVAITVNRVASDASVVVVEDAAQSDLGTTADNGSIVLRSLAGDVTLTDGHAATDGNAVVADGSGNVLIAAEGIDADIVVDADIRSTSGNLSLIAAGDLKLNADVDVQTGTDGTIDVEASTGSLAMDATATLQSVAGDIRGVANNDLTIGDIVATDANVSLTARTGSILDADPDDADIDVTAQGLRLNAAEGIGTLGASSNAIETSVDVVTARAAAGGINLLESNGITVGDVAITVNRVTSDASVVEVIDGAQSDLVTTSDNGSIVLRSLAGDVTLTDGTAAADGNAVVAHGSGNVLLQTIATTADIIIDGDVRSQSGHVSINAADDIHQNADLMTGGEGTISLTASNSNDDGVGNDGIVMRSDAQTVSGGGNIRLQAAGESDLFLGLIDAGTGDVSLLAERDVLDNNGATLVNVRGDALRIVADANGNQTGTIGTSDTGNSIESNDHAIQTAVTTLAAVAGDGIYILESDAIAIDHTTDISVQQVGADATVTTITDTSLSDLETTDAGPIKLKTLAGTITINEGDVDDNGVRAAGLGDVLIAAGGNASDVVINAGVSSDLGNVSISAGDDIALAADLSAGGEGTVWIQAGNAFAETPAVDGFHMLAGSTITSGGDIAIESLGESDLVVQAIDAGTDAVRLSAAGNIVDGNGAALNITAGAVMLIADANSDGEGSIGSPDPSSLPSDNLKAIDIAAQRVAARSADGIYLHQTAGDLIVDAVTVDVNRVHFNSTTSEDSQTLADLETTDSGSIKVVASDGDLTLDDGDDDGGAVSAAGGGDVLLDARGSGNLNINGSVFSGSGQIGLQAQESIELANDVTVQTGGDGTIVIDASLSAGTSGAIAMAAEARVQTENGDIHIAADQTISVGRIETLANVSITSIAGSIVDTDMDDAAIDVTAAGLRMNAFDGVGVLGATANGLETQVATLSARAGSGGVHVIEADGLRIDDVAVQVQRPEFRSTLTTVNDLAQSDLRTTDDGSIVLRSLAGEITLNEGTASAGDGAIQADGIGNVLIAAEGLGSQINANANIVSGVGNISLIAADSIAVAAGVNVTTAANGTIDLEATTGALTMAATATLQTDAGDIRAAAGADLTIGDIVATDADVSLISTGGSILDADPDDANVDVTAIRLRLAAAIGVGTATNAIETDVDTLSGRATSGGNQLLETDNIAIDDVEVTVQRIANDATSTNLTDALQSDLRTTGGSGSIALQTLDGSITLNEGTAATGDGAISANGSGNVQINASGVDSDLIAGADVASGSGAIVLDASRNILLNAGVDVTTAGAGTIALTATTGNLTMAPTATLQSVAGNITGTAAQDVTIGDITSTMANVILTSQSSQIIDADPAGDSDQDIAAVEAILTAPLGIGVGNAIETSVDVLEAEATTSGTIAIVESDAIELRRVITGDGRIAVTAGGTITATEVQSTNASSSDAAIGQADSRDIALVANGAASSILVTKITAAAGADVHLTADNDILDTDIDDDNLIFADDLHLIAGNQSDDGDNAVQLTTTINDLQAEVSGSGRGDLEILETDALNLVTSDEATDADVLRTSNGEIRVSAGGSIVLADPDLSNDGGDRTADPEIVAGGDNGRILLQTDGDLTIDEGVQIHAAQSTVGAVRISAVGEIVLGDQIEINTGASTGVARVFAPRPEEGVTDTAFYDYDTVSTTILASEPGGFGGDLTIDVGTTGERGLAIEIDWGAESGRFEVVDGIDGDSMTTVHHMYTEAEVLTSTLNGRVSSTSPIEVRFAVRQHESIVMEGASIQQGLSGTQIVDGGLISSTDNPITTPLLENGETSFMVPNLSIPTRLFFPPPEYPELVRRVSESYIETSTLLTTTTHSTETTTVTTTTARDEYFQIRVISPDPNVESEVPPERLPDDILSGDKLQTLFANLPDGTYEVEYVLGEGNARSILRVEIRQGKPIIPGEDLEGGLLKLKELDLDSLKSTPSEPAATPSDLETTQVTPTAVESDFSAGELAGASVISAEPTPLDDRQTPHAWQPEPPTSRDDGLADATTERPNELIATAAGTSLIGWMAKKRNRHTGGEFSLTRRIARRFAK</sequence>
<organism evidence="2 3">
    <name type="scientific">Rosistilla ulvae</name>
    <dbReference type="NCBI Taxonomy" id="1930277"/>
    <lineage>
        <taxon>Bacteria</taxon>
        <taxon>Pseudomonadati</taxon>
        <taxon>Planctomycetota</taxon>
        <taxon>Planctomycetia</taxon>
        <taxon>Pirellulales</taxon>
        <taxon>Pirellulaceae</taxon>
        <taxon>Rosistilla</taxon>
    </lineage>
</organism>
<dbReference type="EMBL" id="CP036261">
    <property type="protein sequence ID" value="QDS90475.1"/>
    <property type="molecule type" value="Genomic_DNA"/>
</dbReference>
<dbReference type="PROSITE" id="PS00018">
    <property type="entry name" value="EF_HAND_1"/>
    <property type="match status" value="1"/>
</dbReference>
<dbReference type="InterPro" id="IPR011050">
    <property type="entry name" value="Pectin_lyase_fold/virulence"/>
</dbReference>
<feature type="region of interest" description="Disordered" evidence="1">
    <location>
        <begin position="3717"/>
        <end position="3744"/>
    </location>
</feature>
<dbReference type="InterPro" id="IPR018247">
    <property type="entry name" value="EF_Hand_1_Ca_BS"/>
</dbReference>
<evidence type="ECO:0000256" key="1">
    <source>
        <dbReference type="SAM" id="MobiDB-lite"/>
    </source>
</evidence>
<dbReference type="SMART" id="SM00710">
    <property type="entry name" value="PbH1"/>
    <property type="match status" value="10"/>
</dbReference>
<dbReference type="OrthoDB" id="230391at2"/>
<dbReference type="KEGG" id="ruv:EC9_46830"/>
<evidence type="ECO:0000313" key="3">
    <source>
        <dbReference type="Proteomes" id="UP000319557"/>
    </source>
</evidence>
<evidence type="ECO:0000313" key="2">
    <source>
        <dbReference type="EMBL" id="QDS90475.1"/>
    </source>
</evidence>
<protein>
    <submittedName>
        <fullName evidence="2">Uncharacterized protein</fullName>
    </submittedName>
</protein>
<keyword evidence="3" id="KW-1185">Reference proteome</keyword>
<dbReference type="Proteomes" id="UP000319557">
    <property type="component" value="Chromosome"/>
</dbReference>
<accession>A0A517M6J3</accession>
<reference evidence="2 3" key="1">
    <citation type="submission" date="2019-02" db="EMBL/GenBank/DDBJ databases">
        <title>Deep-cultivation of Planctomycetes and their phenomic and genomic characterization uncovers novel biology.</title>
        <authorList>
            <person name="Wiegand S."/>
            <person name="Jogler M."/>
            <person name="Boedeker C."/>
            <person name="Pinto D."/>
            <person name="Vollmers J."/>
            <person name="Rivas-Marin E."/>
            <person name="Kohn T."/>
            <person name="Peeters S.H."/>
            <person name="Heuer A."/>
            <person name="Rast P."/>
            <person name="Oberbeckmann S."/>
            <person name="Bunk B."/>
            <person name="Jeske O."/>
            <person name="Meyerdierks A."/>
            <person name="Storesund J.E."/>
            <person name="Kallscheuer N."/>
            <person name="Luecker S."/>
            <person name="Lage O.M."/>
            <person name="Pohl T."/>
            <person name="Merkel B.J."/>
            <person name="Hornburger P."/>
            <person name="Mueller R.-W."/>
            <person name="Bruemmer F."/>
            <person name="Labrenz M."/>
            <person name="Spormann A.M."/>
            <person name="Op den Camp H."/>
            <person name="Overmann J."/>
            <person name="Amann R."/>
            <person name="Jetten M.S.M."/>
            <person name="Mascher T."/>
            <person name="Medema M.H."/>
            <person name="Devos D.P."/>
            <person name="Kaster A.-K."/>
            <person name="Ovreas L."/>
            <person name="Rohde M."/>
            <person name="Galperin M.Y."/>
            <person name="Jogler C."/>
        </authorList>
    </citation>
    <scope>NUCLEOTIDE SEQUENCE [LARGE SCALE GENOMIC DNA]</scope>
    <source>
        <strain evidence="2 3">EC9</strain>
    </source>
</reference>